<dbReference type="Pfam" id="PF11706">
    <property type="entry name" value="zf-CGNR"/>
    <property type="match status" value="1"/>
</dbReference>
<dbReference type="EMBL" id="CP073767">
    <property type="protein sequence ID" value="UWZ57509.1"/>
    <property type="molecule type" value="Genomic_DNA"/>
</dbReference>
<dbReference type="Pfam" id="PF07336">
    <property type="entry name" value="ABATE"/>
    <property type="match status" value="1"/>
</dbReference>
<evidence type="ECO:0000313" key="2">
    <source>
        <dbReference type="EMBL" id="UWZ57509.1"/>
    </source>
</evidence>
<organism evidence="2 3">
    <name type="scientific">Dactylosporangium aurantiacum</name>
    <dbReference type="NCBI Taxonomy" id="35754"/>
    <lineage>
        <taxon>Bacteria</taxon>
        <taxon>Bacillati</taxon>
        <taxon>Actinomycetota</taxon>
        <taxon>Actinomycetes</taxon>
        <taxon>Micromonosporales</taxon>
        <taxon>Micromonosporaceae</taxon>
        <taxon>Dactylosporangium</taxon>
    </lineage>
</organism>
<dbReference type="SUPFAM" id="SSF160904">
    <property type="entry name" value="Jann2411-like"/>
    <property type="match status" value="1"/>
</dbReference>
<accession>A0A9Q9IJW6</accession>
<dbReference type="InterPro" id="IPR021005">
    <property type="entry name" value="Znf_CGNR"/>
</dbReference>
<reference evidence="2" key="1">
    <citation type="submission" date="2021-04" db="EMBL/GenBank/DDBJ databases">
        <title>Dactylosporangium aurantiacum NRRL B-8018 full assembly.</title>
        <authorList>
            <person name="Hartkoorn R.C."/>
            <person name="Beaudoing E."/>
            <person name="Hot D."/>
        </authorList>
    </citation>
    <scope>NUCLEOTIDE SEQUENCE</scope>
    <source>
        <strain evidence="2">NRRL B-8018</strain>
    </source>
</reference>
<dbReference type="RefSeq" id="WP_052386689.1">
    <property type="nucleotide sequence ID" value="NZ_CP073767.1"/>
</dbReference>
<dbReference type="OrthoDB" id="123307at2"/>
<evidence type="ECO:0000259" key="1">
    <source>
        <dbReference type="Pfam" id="PF11706"/>
    </source>
</evidence>
<gene>
    <name evidence="2" type="ORF">Daura_15935</name>
</gene>
<dbReference type="InterPro" id="IPR010852">
    <property type="entry name" value="ABATE"/>
</dbReference>
<keyword evidence="3" id="KW-1185">Reference proteome</keyword>
<dbReference type="KEGG" id="daur:Daura_15935"/>
<dbReference type="PANTHER" id="PTHR35525">
    <property type="entry name" value="BLL6575 PROTEIN"/>
    <property type="match status" value="1"/>
</dbReference>
<name>A0A9Q9IJW6_9ACTN</name>
<dbReference type="Gene3D" id="1.10.3300.10">
    <property type="entry name" value="Jann2411-like domain"/>
    <property type="match status" value="1"/>
</dbReference>
<protein>
    <submittedName>
        <fullName evidence="2">ABATE domain-containing protein</fullName>
    </submittedName>
</protein>
<feature type="domain" description="Zinc finger CGNR" evidence="1">
    <location>
        <begin position="135"/>
        <end position="163"/>
    </location>
</feature>
<dbReference type="PANTHER" id="PTHR35525:SF3">
    <property type="entry name" value="BLL6575 PROTEIN"/>
    <property type="match status" value="1"/>
</dbReference>
<dbReference type="Proteomes" id="UP001058003">
    <property type="component" value="Chromosome"/>
</dbReference>
<evidence type="ECO:0000313" key="3">
    <source>
        <dbReference type="Proteomes" id="UP001058003"/>
    </source>
</evidence>
<dbReference type="AlphaFoldDB" id="A0A9Q9IJW6"/>
<proteinExistence type="predicted"/>
<sequence length="167" mass="16740">MTGPIRAPWRGAGRMALDLLHPGGTGALPYEPVALGRWLGAVAGVDDVIATTADIAPVHALRDAVRRTALRAVAGAPAGVVDRLAINAAAAVAPPVPALGSDGRAAVPGPVSVPEVLSLLARDAIDLFGGPMSGRVRACGGCGALYLDRSAGGDQRWCSPQRCPAAA</sequence>
<dbReference type="InterPro" id="IPR023286">
    <property type="entry name" value="ABATE_dom_sf"/>
</dbReference>